<organism evidence="4 5">
    <name type="scientific">Streptomyces eurocidicus</name>
    <name type="common">Streptoverticillium eurocidicus</name>
    <dbReference type="NCBI Taxonomy" id="66423"/>
    <lineage>
        <taxon>Bacteria</taxon>
        <taxon>Bacillati</taxon>
        <taxon>Actinomycetota</taxon>
        <taxon>Actinomycetes</taxon>
        <taxon>Kitasatosporales</taxon>
        <taxon>Streptomycetaceae</taxon>
        <taxon>Streptomyces</taxon>
    </lineage>
</organism>
<keyword evidence="1" id="KW-0732">Signal</keyword>
<dbReference type="InterPro" id="IPR050491">
    <property type="entry name" value="AmpC-like"/>
</dbReference>
<evidence type="ECO:0000313" key="3">
    <source>
        <dbReference type="EMBL" id="MBB5117068.1"/>
    </source>
</evidence>
<evidence type="ECO:0000313" key="4">
    <source>
        <dbReference type="EMBL" id="PNE31276.1"/>
    </source>
</evidence>
<reference evidence="5" key="2">
    <citation type="submission" date="2015-07" db="EMBL/GenBank/DDBJ databases">
        <authorList>
            <person name="Graham D.E."/>
            <person name="Giannone R.J."/>
            <person name="Gulvik C.A."/>
            <person name="Hettich R.L."/>
            <person name="Klingeman D.M."/>
            <person name="Mahan K.M."/>
            <person name="Parry R.J."/>
            <person name="Spain J.C."/>
        </authorList>
    </citation>
    <scope>NUCLEOTIDE SEQUENCE [LARGE SCALE GENOMIC DNA]</scope>
    <source>
        <strain evidence="5">ATCC 27428</strain>
    </source>
</reference>
<accession>A0A2N8NR84</accession>
<feature type="signal peptide" evidence="1">
    <location>
        <begin position="1"/>
        <end position="30"/>
    </location>
</feature>
<dbReference type="PANTHER" id="PTHR46825">
    <property type="entry name" value="D-ALANYL-D-ALANINE-CARBOXYPEPTIDASE/ENDOPEPTIDASE AMPH"/>
    <property type="match status" value="1"/>
</dbReference>
<dbReference type="GO" id="GO:0009002">
    <property type="term" value="F:serine-type D-Ala-D-Ala carboxypeptidase activity"/>
    <property type="evidence" value="ECO:0007669"/>
    <property type="project" value="UniProtKB-EC"/>
</dbReference>
<reference evidence="3 6" key="3">
    <citation type="submission" date="2020-08" db="EMBL/GenBank/DDBJ databases">
        <title>Genomic Encyclopedia of Type Strains, Phase III (KMG-III): the genomes of soil and plant-associated and newly described type strains.</title>
        <authorList>
            <person name="Whitman W."/>
        </authorList>
    </citation>
    <scope>NUCLEOTIDE SEQUENCE [LARGE SCALE GENOMIC DNA]</scope>
    <source>
        <strain evidence="3 6">CECT 3259</strain>
    </source>
</reference>
<feature type="chain" id="PRO_5042698058" evidence="1">
    <location>
        <begin position="31"/>
        <end position="387"/>
    </location>
</feature>
<dbReference type="InterPro" id="IPR012338">
    <property type="entry name" value="Beta-lactam/transpept-like"/>
</dbReference>
<dbReference type="EMBL" id="JACHJF010000001">
    <property type="protein sequence ID" value="MBB5117068.1"/>
    <property type="molecule type" value="Genomic_DNA"/>
</dbReference>
<dbReference type="OrthoDB" id="3862163at2"/>
<evidence type="ECO:0000259" key="2">
    <source>
        <dbReference type="Pfam" id="PF00144"/>
    </source>
</evidence>
<reference evidence="4" key="1">
    <citation type="submission" date="2015-07" db="EMBL/GenBank/DDBJ databases">
        <authorList>
            <person name="Noorani M."/>
        </authorList>
    </citation>
    <scope>NUCLEOTIDE SEQUENCE [LARGE SCALE GENOMIC DNA]</scope>
    <source>
        <strain evidence="4">ATCC 27428</strain>
    </source>
</reference>
<keyword evidence="3" id="KW-0378">Hydrolase</keyword>
<evidence type="ECO:0000256" key="1">
    <source>
        <dbReference type="SAM" id="SignalP"/>
    </source>
</evidence>
<dbReference type="EC" id="3.4.16.4" evidence="3"/>
<protein>
    <submittedName>
        <fullName evidence="3">D-alanyl-D-alanine carboxypeptidase</fullName>
        <ecNumber evidence="3">3.4.16.4</ecNumber>
    </submittedName>
</protein>
<dbReference type="Gene3D" id="3.40.710.10">
    <property type="entry name" value="DD-peptidase/beta-lactamase superfamily"/>
    <property type="match status" value="1"/>
</dbReference>
<dbReference type="Proteomes" id="UP000235945">
    <property type="component" value="Unassembled WGS sequence"/>
</dbReference>
<sequence length="387" mass="40206">MARKFGRIRLAAALGAACATLVVLPTAAQAAPTAAQAAPAAADPHAGTLAALKAFQSAAGPGAGVYAGDAANSWSLSVGTGTINTNAPIQSNEHYRIGSQTKTFTAATVLQLVDERKVSLDDPIEKYLPGVVAGNGYDGNAITVRHLLHQTSGVAVYEPFSMPPASNPDGSYSLEALVREGLKRAPAAAPGTKFVYSNTNYLILGMLVEKTTGMPVHQAVTDRIVTPLGLTRTIFPAPADRSLPTPAVRGYHGVRVGGLYFWSRVLDYDPSVFSSAGAMISTEEDLTTFYQALIGGKVVSPAALAEMEKTAGAEGEDGGYGLGLLRRDLPCGGSAWGHNGAVPGYYTYTMVTADGRHASVVTNAHLASNIPSAQMDKVVTTALCENR</sequence>
<comment type="caution">
    <text evidence="4">The sequence shown here is derived from an EMBL/GenBank/DDBJ whole genome shotgun (WGS) entry which is preliminary data.</text>
</comment>
<keyword evidence="3" id="KW-0121">Carboxypeptidase</keyword>
<dbReference type="SUPFAM" id="SSF56601">
    <property type="entry name" value="beta-lactamase/transpeptidase-like"/>
    <property type="match status" value="1"/>
</dbReference>
<dbReference type="EMBL" id="LGUI01000009">
    <property type="protein sequence ID" value="PNE31276.1"/>
    <property type="molecule type" value="Genomic_DNA"/>
</dbReference>
<dbReference type="InterPro" id="IPR001466">
    <property type="entry name" value="Beta-lactam-related"/>
</dbReference>
<evidence type="ECO:0000313" key="6">
    <source>
        <dbReference type="Proteomes" id="UP000528608"/>
    </source>
</evidence>
<keyword evidence="5" id="KW-1185">Reference proteome</keyword>
<dbReference type="Pfam" id="PF00144">
    <property type="entry name" value="Beta-lactamase"/>
    <property type="match status" value="1"/>
</dbReference>
<dbReference type="Proteomes" id="UP000528608">
    <property type="component" value="Unassembled WGS sequence"/>
</dbReference>
<evidence type="ECO:0000313" key="5">
    <source>
        <dbReference type="Proteomes" id="UP000235945"/>
    </source>
</evidence>
<dbReference type="RefSeq" id="WP_102920706.1">
    <property type="nucleotide sequence ID" value="NZ_JACHJF010000001.1"/>
</dbReference>
<dbReference type="PANTHER" id="PTHR46825:SF7">
    <property type="entry name" value="D-ALANYL-D-ALANINE CARBOXYPEPTIDASE"/>
    <property type="match status" value="1"/>
</dbReference>
<gene>
    <name evidence="4" type="ORF">AF335_24870</name>
    <name evidence="3" type="ORF">FHS36_000466</name>
</gene>
<keyword evidence="3" id="KW-0645">Protease</keyword>
<name>A0A2N8NR84_STREU</name>
<dbReference type="AlphaFoldDB" id="A0A2N8NR84"/>
<feature type="domain" description="Beta-lactamase-related" evidence="2">
    <location>
        <begin position="61"/>
        <end position="361"/>
    </location>
</feature>
<proteinExistence type="predicted"/>